<organism evidence="1">
    <name type="scientific">Fagus sylvatica</name>
    <name type="common">Beechnut</name>
    <dbReference type="NCBI Taxonomy" id="28930"/>
    <lineage>
        <taxon>Eukaryota</taxon>
        <taxon>Viridiplantae</taxon>
        <taxon>Streptophyta</taxon>
        <taxon>Embryophyta</taxon>
        <taxon>Tracheophyta</taxon>
        <taxon>Spermatophyta</taxon>
        <taxon>Magnoliopsida</taxon>
        <taxon>eudicotyledons</taxon>
        <taxon>Gunneridae</taxon>
        <taxon>Pentapetalae</taxon>
        <taxon>rosids</taxon>
        <taxon>fabids</taxon>
        <taxon>Fagales</taxon>
        <taxon>Fagaceae</taxon>
        <taxon>Fagus</taxon>
    </lineage>
</organism>
<reference evidence="1" key="1">
    <citation type="submission" date="2018-02" db="EMBL/GenBank/DDBJ databases">
        <authorList>
            <person name="Cohen D.B."/>
            <person name="Kent A.D."/>
        </authorList>
    </citation>
    <scope>NUCLEOTIDE SEQUENCE</scope>
</reference>
<sequence>MEIFECKRMTEIVASEVRVAVDEIASEGVEAVDEIASEACEAVDEIASEGVEAVDEIASEECEAVDEIASEKREAVGEITFRQLKSLMLHSLDSLTSFYSGNCTIIFPSLEELTVTKCPQLKIFSNGVVSAPKLKGVQLAK</sequence>
<accession>A0A2N9J9G7</accession>
<evidence type="ECO:0000313" key="1">
    <source>
        <dbReference type="EMBL" id="SPD33987.1"/>
    </source>
</evidence>
<dbReference type="EMBL" id="OIVN01006483">
    <property type="protein sequence ID" value="SPD33987.1"/>
    <property type="molecule type" value="Genomic_DNA"/>
</dbReference>
<gene>
    <name evidence="1" type="ORF">FSB_LOCUS61869</name>
</gene>
<name>A0A2N9J9G7_FAGSY</name>
<protein>
    <submittedName>
        <fullName evidence="1">Uncharacterized protein</fullName>
    </submittedName>
</protein>
<proteinExistence type="predicted"/>
<dbReference type="AlphaFoldDB" id="A0A2N9J9G7"/>